<sequence length="167" mass="19065">MGNIARKGIHNKSLKLLNLLFMSFWNWNKLCRNCGSYQWLIVIVGLRFLYSIAIDLSTLLVSRVHLFEISCRFNSTKITPLNKYEKKLLVREIALPGDGGTEGNQEILEEHKASNSKTTILEISKRNCSGFKNGPPLPELRRRRSLEGRRGLSGGHVRGYKYVRNSC</sequence>
<dbReference type="AlphaFoldDB" id="A0ABD1W8Y3"/>
<dbReference type="EMBL" id="JBFOLJ010000004">
    <property type="protein sequence ID" value="KAL2546135.1"/>
    <property type="molecule type" value="Genomic_DNA"/>
</dbReference>
<accession>A0ABD1W8Y3</accession>
<feature type="transmembrane region" description="Helical" evidence="1">
    <location>
        <begin position="39"/>
        <end position="62"/>
    </location>
</feature>
<keyword evidence="1" id="KW-0812">Transmembrane</keyword>
<evidence type="ECO:0000313" key="3">
    <source>
        <dbReference type="Proteomes" id="UP001604277"/>
    </source>
</evidence>
<keyword evidence="1" id="KW-1133">Transmembrane helix</keyword>
<organism evidence="2 3">
    <name type="scientific">Forsythia ovata</name>
    <dbReference type="NCBI Taxonomy" id="205694"/>
    <lineage>
        <taxon>Eukaryota</taxon>
        <taxon>Viridiplantae</taxon>
        <taxon>Streptophyta</taxon>
        <taxon>Embryophyta</taxon>
        <taxon>Tracheophyta</taxon>
        <taxon>Spermatophyta</taxon>
        <taxon>Magnoliopsida</taxon>
        <taxon>eudicotyledons</taxon>
        <taxon>Gunneridae</taxon>
        <taxon>Pentapetalae</taxon>
        <taxon>asterids</taxon>
        <taxon>lamiids</taxon>
        <taxon>Lamiales</taxon>
        <taxon>Oleaceae</taxon>
        <taxon>Forsythieae</taxon>
        <taxon>Forsythia</taxon>
    </lineage>
</organism>
<name>A0ABD1W8Y3_9LAMI</name>
<keyword evidence="3" id="KW-1185">Reference proteome</keyword>
<evidence type="ECO:0000313" key="2">
    <source>
        <dbReference type="EMBL" id="KAL2546135.1"/>
    </source>
</evidence>
<comment type="caution">
    <text evidence="2">The sequence shown here is derived from an EMBL/GenBank/DDBJ whole genome shotgun (WGS) entry which is preliminary data.</text>
</comment>
<reference evidence="3" key="1">
    <citation type="submission" date="2024-07" db="EMBL/GenBank/DDBJ databases">
        <title>Two chromosome-level genome assemblies of Korean endemic species Abeliophyllum distichum and Forsythia ovata (Oleaceae).</title>
        <authorList>
            <person name="Jang H."/>
        </authorList>
    </citation>
    <scope>NUCLEOTIDE SEQUENCE [LARGE SCALE GENOMIC DNA]</scope>
</reference>
<dbReference type="Proteomes" id="UP001604277">
    <property type="component" value="Unassembled WGS sequence"/>
</dbReference>
<gene>
    <name evidence="2" type="ORF">Fot_15368</name>
</gene>
<keyword evidence="1" id="KW-0472">Membrane</keyword>
<evidence type="ECO:0000256" key="1">
    <source>
        <dbReference type="SAM" id="Phobius"/>
    </source>
</evidence>
<proteinExistence type="predicted"/>
<protein>
    <submittedName>
        <fullName evidence="2">Uncharacterized protein</fullName>
    </submittedName>
</protein>